<evidence type="ECO:0000256" key="6">
    <source>
        <dbReference type="SAM" id="Phobius"/>
    </source>
</evidence>
<sequence length="390" mass="42686">MPEPHNATSTIEVSVSPDRAGAIPSWFSWFRFVKHDALIPAIRARYNLYKDRGIDGTYPPTRAHIVLGGILPLHSLMLLMVGARILVKSKLGKLGIDDFLIVCAMIIAMGMIACTILLTKYGFGMHISDFRTEWQLTYGIIYYVAVAIGNPCAVLIKTSMICFYLHLSPHPTFRIICYLSIGIIMVYSTVILALNLFGCAPISGGWNRSPDFPSKCITTPAFYRASVLCNLATDMLVMLLPIPILMRMQLELKTKLGLVIMFTMGFCTTAASGACFHSLEIIFSSTDITWDGAYTWFWTLLEINAGMMTACMPSMMLFWRWVKGENQKPDVIGAGGGVGQASTIGGGGGKKGPRVGVLDSLGSEQMVGEVYVLNDVGGCMEEVERDGSKI</sequence>
<feature type="transmembrane region" description="Helical" evidence="6">
    <location>
        <begin position="99"/>
        <end position="120"/>
    </location>
</feature>
<evidence type="ECO:0000313" key="8">
    <source>
        <dbReference type="EMBL" id="KAL0631479.1"/>
    </source>
</evidence>
<dbReference type="Proteomes" id="UP001447188">
    <property type="component" value="Unassembled WGS sequence"/>
</dbReference>
<feature type="transmembrane region" description="Helical" evidence="6">
    <location>
        <begin position="223"/>
        <end position="246"/>
    </location>
</feature>
<feature type="transmembrane region" description="Helical" evidence="6">
    <location>
        <begin position="295"/>
        <end position="319"/>
    </location>
</feature>
<comment type="similarity">
    <text evidence="5">Belongs to the SAT4 family.</text>
</comment>
<feature type="transmembrane region" description="Helical" evidence="6">
    <location>
        <begin position="140"/>
        <end position="165"/>
    </location>
</feature>
<name>A0ABR3G6A4_9PEZI</name>
<dbReference type="Pfam" id="PF20684">
    <property type="entry name" value="Fung_rhodopsin"/>
    <property type="match status" value="1"/>
</dbReference>
<feature type="domain" description="Rhodopsin" evidence="7">
    <location>
        <begin position="84"/>
        <end position="316"/>
    </location>
</feature>
<feature type="transmembrane region" description="Helical" evidence="6">
    <location>
        <begin position="177"/>
        <end position="203"/>
    </location>
</feature>
<comment type="caution">
    <text evidence="8">The sequence shown here is derived from an EMBL/GenBank/DDBJ whole genome shotgun (WGS) entry which is preliminary data.</text>
</comment>
<comment type="subcellular location">
    <subcellularLocation>
        <location evidence="1">Membrane</location>
        <topology evidence="1">Multi-pass membrane protein</topology>
    </subcellularLocation>
</comment>
<dbReference type="PANTHER" id="PTHR33048">
    <property type="entry name" value="PTH11-LIKE INTEGRAL MEMBRANE PROTEIN (AFU_ORTHOLOGUE AFUA_5G11245)"/>
    <property type="match status" value="1"/>
</dbReference>
<evidence type="ECO:0000256" key="4">
    <source>
        <dbReference type="ARBA" id="ARBA00023136"/>
    </source>
</evidence>
<evidence type="ECO:0000313" key="9">
    <source>
        <dbReference type="Proteomes" id="UP001447188"/>
    </source>
</evidence>
<proteinExistence type="inferred from homology"/>
<evidence type="ECO:0000256" key="2">
    <source>
        <dbReference type="ARBA" id="ARBA00022692"/>
    </source>
</evidence>
<evidence type="ECO:0000256" key="5">
    <source>
        <dbReference type="ARBA" id="ARBA00038359"/>
    </source>
</evidence>
<dbReference type="InterPro" id="IPR049326">
    <property type="entry name" value="Rhodopsin_dom_fungi"/>
</dbReference>
<keyword evidence="4 6" id="KW-0472">Membrane</keyword>
<keyword evidence="9" id="KW-1185">Reference proteome</keyword>
<feature type="transmembrane region" description="Helical" evidence="6">
    <location>
        <begin position="65"/>
        <end position="87"/>
    </location>
</feature>
<reference evidence="8 9" key="1">
    <citation type="submission" date="2024-02" db="EMBL/GenBank/DDBJ databases">
        <title>Discinaceae phylogenomics.</title>
        <authorList>
            <person name="Dirks A.C."/>
            <person name="James T.Y."/>
        </authorList>
    </citation>
    <scope>NUCLEOTIDE SEQUENCE [LARGE SCALE GENOMIC DNA]</scope>
    <source>
        <strain evidence="8 9">ACD0624</strain>
    </source>
</reference>
<dbReference type="PANTHER" id="PTHR33048:SF123">
    <property type="entry name" value="INTEGRAL MEMBRANE PROTEIN"/>
    <property type="match status" value="1"/>
</dbReference>
<dbReference type="EMBL" id="JBBBZM010000243">
    <property type="protein sequence ID" value="KAL0631479.1"/>
    <property type="molecule type" value="Genomic_DNA"/>
</dbReference>
<evidence type="ECO:0000259" key="7">
    <source>
        <dbReference type="Pfam" id="PF20684"/>
    </source>
</evidence>
<accession>A0ABR3G6A4</accession>
<organism evidence="8 9">
    <name type="scientific">Discina gigas</name>
    <dbReference type="NCBI Taxonomy" id="1032678"/>
    <lineage>
        <taxon>Eukaryota</taxon>
        <taxon>Fungi</taxon>
        <taxon>Dikarya</taxon>
        <taxon>Ascomycota</taxon>
        <taxon>Pezizomycotina</taxon>
        <taxon>Pezizomycetes</taxon>
        <taxon>Pezizales</taxon>
        <taxon>Discinaceae</taxon>
        <taxon>Discina</taxon>
    </lineage>
</organism>
<keyword evidence="2 6" id="KW-0812">Transmembrane</keyword>
<evidence type="ECO:0000256" key="1">
    <source>
        <dbReference type="ARBA" id="ARBA00004141"/>
    </source>
</evidence>
<protein>
    <recommendedName>
        <fullName evidence="7">Rhodopsin domain-containing protein</fullName>
    </recommendedName>
</protein>
<gene>
    <name evidence="8" type="ORF">Q9L58_009657</name>
</gene>
<feature type="transmembrane region" description="Helical" evidence="6">
    <location>
        <begin position="258"/>
        <end position="283"/>
    </location>
</feature>
<dbReference type="InterPro" id="IPR052337">
    <property type="entry name" value="SAT4-like"/>
</dbReference>
<keyword evidence="3 6" id="KW-1133">Transmembrane helix</keyword>
<evidence type="ECO:0000256" key="3">
    <source>
        <dbReference type="ARBA" id="ARBA00022989"/>
    </source>
</evidence>